<dbReference type="EMBL" id="OA887499">
    <property type="protein sequence ID" value="CAD7283464.1"/>
    <property type="molecule type" value="Genomic_DNA"/>
</dbReference>
<feature type="compositionally biased region" description="Basic residues" evidence="15">
    <location>
        <begin position="597"/>
        <end position="614"/>
    </location>
</feature>
<organism evidence="17">
    <name type="scientific">Notodromas monacha</name>
    <dbReference type="NCBI Taxonomy" id="399045"/>
    <lineage>
        <taxon>Eukaryota</taxon>
        <taxon>Metazoa</taxon>
        <taxon>Ecdysozoa</taxon>
        <taxon>Arthropoda</taxon>
        <taxon>Crustacea</taxon>
        <taxon>Oligostraca</taxon>
        <taxon>Ostracoda</taxon>
        <taxon>Podocopa</taxon>
        <taxon>Podocopida</taxon>
        <taxon>Cypridocopina</taxon>
        <taxon>Cypridoidea</taxon>
        <taxon>Cyprididae</taxon>
        <taxon>Notodromas</taxon>
    </lineage>
</organism>
<dbReference type="InterPro" id="IPR013718">
    <property type="entry name" value="COQ9_C"/>
</dbReference>
<keyword evidence="12 14" id="KW-0446">Lipid-binding</keyword>
<dbReference type="InterPro" id="IPR001584">
    <property type="entry name" value="Integrase_cat-core"/>
</dbReference>
<keyword evidence="6" id="KW-0548">Nucleotidyltransferase</keyword>
<dbReference type="FunFam" id="1.10.357.10:FF:000004">
    <property type="entry name" value="Ubiquinone biosynthesis protein COQ9, mitochondrial"/>
    <property type="match status" value="1"/>
</dbReference>
<evidence type="ECO:0000256" key="10">
    <source>
        <dbReference type="ARBA" id="ARBA00022918"/>
    </source>
</evidence>
<dbReference type="GO" id="GO:0008289">
    <property type="term" value="F:lipid binding"/>
    <property type="evidence" value="ECO:0007669"/>
    <property type="project" value="UniProtKB-UniRule"/>
</dbReference>
<evidence type="ECO:0000313" key="18">
    <source>
        <dbReference type="Proteomes" id="UP000678499"/>
    </source>
</evidence>
<dbReference type="GO" id="GO:0003676">
    <property type="term" value="F:nucleic acid binding"/>
    <property type="evidence" value="ECO:0007669"/>
    <property type="project" value="InterPro"/>
</dbReference>
<evidence type="ECO:0000313" key="17">
    <source>
        <dbReference type="EMBL" id="CAD7283464.1"/>
    </source>
</evidence>
<dbReference type="GO" id="GO:0006744">
    <property type="term" value="P:ubiquinone biosynthetic process"/>
    <property type="evidence" value="ECO:0007669"/>
    <property type="project" value="UniProtKB-UniRule"/>
</dbReference>
<dbReference type="Pfam" id="PF21392">
    <property type="entry name" value="COQ9_N"/>
    <property type="match status" value="1"/>
</dbReference>
<dbReference type="InterPro" id="IPR036397">
    <property type="entry name" value="RNaseH_sf"/>
</dbReference>
<evidence type="ECO:0000256" key="12">
    <source>
        <dbReference type="ARBA" id="ARBA00023121"/>
    </source>
</evidence>
<evidence type="ECO:0000256" key="1">
    <source>
        <dbReference type="ARBA" id="ARBA00004173"/>
    </source>
</evidence>
<keyword evidence="7" id="KW-0540">Nuclease</keyword>
<dbReference type="Pfam" id="PF08511">
    <property type="entry name" value="COQ9"/>
    <property type="match status" value="1"/>
</dbReference>
<keyword evidence="9" id="KW-0378">Hydrolase</keyword>
<dbReference type="PROSITE" id="PS00141">
    <property type="entry name" value="ASP_PROTEASE"/>
    <property type="match status" value="1"/>
</dbReference>
<name>A0A7R9BYA9_9CRUS</name>
<feature type="compositionally biased region" description="Polar residues" evidence="15">
    <location>
        <begin position="553"/>
        <end position="563"/>
    </location>
</feature>
<dbReference type="Gene3D" id="1.10.357.10">
    <property type="entry name" value="Tetracycline Repressor, domain 2"/>
    <property type="match status" value="1"/>
</dbReference>
<keyword evidence="4" id="KW-0808">Transferase</keyword>
<dbReference type="Pfam" id="PF17921">
    <property type="entry name" value="Integrase_H2C2"/>
    <property type="match status" value="1"/>
</dbReference>
<dbReference type="InterPro" id="IPR012762">
    <property type="entry name" value="Ubiq_biosynth_COQ9"/>
</dbReference>
<evidence type="ECO:0000256" key="15">
    <source>
        <dbReference type="SAM" id="MobiDB-lite"/>
    </source>
</evidence>
<dbReference type="PROSITE" id="PS50994">
    <property type="entry name" value="INTEGRASE"/>
    <property type="match status" value="1"/>
</dbReference>
<reference evidence="17" key="1">
    <citation type="submission" date="2020-11" db="EMBL/GenBank/DDBJ databases">
        <authorList>
            <person name="Tran Van P."/>
        </authorList>
    </citation>
    <scope>NUCLEOTIDE SEQUENCE</scope>
</reference>
<dbReference type="Pfam" id="PF13650">
    <property type="entry name" value="Asp_protease_2"/>
    <property type="match status" value="1"/>
</dbReference>
<evidence type="ECO:0000256" key="2">
    <source>
        <dbReference type="ARBA" id="ARBA00004749"/>
    </source>
</evidence>
<dbReference type="GO" id="GO:0003964">
    <property type="term" value="F:RNA-directed DNA polymerase activity"/>
    <property type="evidence" value="ECO:0007669"/>
    <property type="project" value="UniProtKB-KW"/>
</dbReference>
<dbReference type="PANTHER" id="PTHR21427:SF19">
    <property type="entry name" value="UBIQUINONE BIOSYNTHESIS PROTEIN COQ9, MITOCHONDRIAL"/>
    <property type="match status" value="1"/>
</dbReference>
<evidence type="ECO:0000259" key="16">
    <source>
        <dbReference type="PROSITE" id="PS50994"/>
    </source>
</evidence>
<dbReference type="NCBIfam" id="TIGR02396">
    <property type="entry name" value="diverge_rpsU"/>
    <property type="match status" value="1"/>
</dbReference>
<comment type="subcellular location">
    <subcellularLocation>
        <location evidence="1 14">Mitochondrion</location>
    </subcellularLocation>
</comment>
<dbReference type="PANTHER" id="PTHR21427">
    <property type="entry name" value="UBIQUINONE BIOSYNTHESIS PROTEIN COQ9, MITOCHONDRIAL"/>
    <property type="match status" value="1"/>
</dbReference>
<evidence type="ECO:0000256" key="6">
    <source>
        <dbReference type="ARBA" id="ARBA00022695"/>
    </source>
</evidence>
<dbReference type="InterPro" id="IPR041588">
    <property type="entry name" value="Integrase_H2C2"/>
</dbReference>
<dbReference type="Gene3D" id="2.40.70.10">
    <property type="entry name" value="Acid Proteases"/>
    <property type="match status" value="1"/>
</dbReference>
<dbReference type="EMBL" id="CAJPEX010005462">
    <property type="protein sequence ID" value="CAG0923616.1"/>
    <property type="molecule type" value="Genomic_DNA"/>
</dbReference>
<evidence type="ECO:0000256" key="14">
    <source>
        <dbReference type="RuleBase" id="RU366063"/>
    </source>
</evidence>
<proteinExistence type="inferred from homology"/>
<comment type="similarity">
    <text evidence="3 14">Belongs to the COQ9 family.</text>
</comment>
<evidence type="ECO:0000256" key="13">
    <source>
        <dbReference type="ARBA" id="ARBA00023128"/>
    </source>
</evidence>
<dbReference type="InterPro" id="IPR043502">
    <property type="entry name" value="DNA/RNA_pol_sf"/>
</dbReference>
<dbReference type="InterPro" id="IPR012337">
    <property type="entry name" value="RNaseH-like_sf"/>
</dbReference>
<dbReference type="UniPathway" id="UPA00232"/>
<keyword evidence="5 14" id="KW-0831">Ubiquinone biosynthesis</keyword>
<feature type="compositionally biased region" description="Basic and acidic residues" evidence="15">
    <location>
        <begin position="482"/>
        <end position="504"/>
    </location>
</feature>
<protein>
    <recommendedName>
        <fullName evidence="14">Ubiquinone biosynthesis protein</fullName>
    </recommendedName>
</protein>
<comment type="function">
    <text evidence="14">Membrane-associated protein that warps the membrane surface to access and bind aromatic isoprenes with high specificity, including ubiquinone (CoQ) isoprene intermediates and presents them directly to Coq7, therefore facilitating the Coq7-mediated hydroxylase step. Participates in the biosynthesis of coenzyme Q, also named ubiquinone, an essential lipid-soluble electron transporter for aerobic cellular respiration.</text>
</comment>
<dbReference type="GO" id="GO:0005743">
    <property type="term" value="C:mitochondrial inner membrane"/>
    <property type="evidence" value="ECO:0007669"/>
    <property type="project" value="TreeGrafter"/>
</dbReference>
<sequence length="973" mass="109453">MRQYRTYRSNVSGKREDRAVTAVLCSIPTPTDDSLTIIITIKNKRVTALIDTGATKSFMATDVAEEVGLSPHPTQARISAAVLHIKPINEAPTAPIGEGITFVHGTPAEQQQIAALLRRYASNIFQWSGKHGLFPQHVASLPTNGEDPEPSRRIRLSPDKRPSFQHIIDNYTRAVKPATAIIWSPEATEAFEVLKQAIANAARLERFDPAWDTEIHCDAYTLVHRPGKTLTGPDALSRIRLNTIQLKEIPNESERQDIIDEYHIEMGHPSWKRTFHQLRQRYTWPEMRTQIFKRLGSFEIIHSDGAAVFSSAAFKRFTKANQMEVHIAQPYHPEGNGACERTIKSLTAILAKTAPNATSWDQVLYKATMAYNRTPHSTTGLSPLELWHKKPMPTPADIKFNAPPRDISQQLQAVQQTARDRQSQYIKQANKRKLPPFHVGQMVTLRPRLKTTERHAAHRRFLPKRYGPFKVLAINDEDRPRFRLGYETDDGSDHPHGPAETDEHPSDDENATHQSDSHNHAAHDALAPQGSSSSPAHGTNHDARSRTDRRLPSPNQMRPSPVSSKELLLPESVAEPPSPQPQPDVTAARNAAGSSSPHRHPRHPHQLLKWKRTSSRQASCSHNHSADRGPSPTRTDEDMSTFSLANAHHRHRPKRRRRRPTRYHNQKSNGTMLAVKRVLAPVSLQQWRHFKSNVVKTIGEKGTKDSSEWAVKIKVFTAALSHVPTDGWSRDAIVKGAKSIGLPSVAHGLFNDGAVDLVAFFYLKCNEDLTKWMEQEVERSAGSSQIHCSKTDLIRDSVKHRLEMILPVEAQWPQAMSLLALNPRTGLLVLSDLMDDIWHVAGDDESQDLNWYSKRLGLTALYKSTEIFMLQDVSPEKSNTWEFLDRRIENLFAMSNFAENAEVALAFSTKAAKGLGLSCKADHEDLGSQLQNVNKVKRRAEKLELTFKNLKMLLLVKEMELHSTKGTMIDALD</sequence>
<comment type="pathway">
    <text evidence="2 14">Cofactor biosynthesis; ubiquinone biosynthesis.</text>
</comment>
<dbReference type="GO" id="GO:0004519">
    <property type="term" value="F:endonuclease activity"/>
    <property type="evidence" value="ECO:0007669"/>
    <property type="project" value="UniProtKB-KW"/>
</dbReference>
<dbReference type="SUPFAM" id="SSF56672">
    <property type="entry name" value="DNA/RNA polymerases"/>
    <property type="match status" value="1"/>
</dbReference>
<feature type="domain" description="Integrase catalytic" evidence="16">
    <location>
        <begin position="290"/>
        <end position="391"/>
    </location>
</feature>
<dbReference type="GO" id="GO:0006508">
    <property type="term" value="P:proteolysis"/>
    <property type="evidence" value="ECO:0007669"/>
    <property type="project" value="InterPro"/>
</dbReference>
<evidence type="ECO:0000256" key="4">
    <source>
        <dbReference type="ARBA" id="ARBA00022679"/>
    </source>
</evidence>
<accession>A0A7R9BYA9</accession>
<evidence type="ECO:0000256" key="5">
    <source>
        <dbReference type="ARBA" id="ARBA00022688"/>
    </source>
</evidence>
<dbReference type="AlphaFoldDB" id="A0A7R9BYA9"/>
<feature type="compositionally biased region" description="Basic residues" evidence="15">
    <location>
        <begin position="647"/>
        <end position="665"/>
    </location>
</feature>
<evidence type="ECO:0000256" key="11">
    <source>
        <dbReference type="ARBA" id="ARBA00022946"/>
    </source>
</evidence>
<dbReference type="Proteomes" id="UP000678499">
    <property type="component" value="Unassembled WGS sequence"/>
</dbReference>
<dbReference type="GO" id="GO:0004190">
    <property type="term" value="F:aspartic-type endopeptidase activity"/>
    <property type="evidence" value="ECO:0007669"/>
    <property type="project" value="InterPro"/>
</dbReference>
<dbReference type="InterPro" id="IPR001969">
    <property type="entry name" value="Aspartic_peptidase_AS"/>
</dbReference>
<dbReference type="SUPFAM" id="SSF53098">
    <property type="entry name" value="Ribonuclease H-like"/>
    <property type="match status" value="1"/>
</dbReference>
<gene>
    <name evidence="17" type="ORF">NMOB1V02_LOCUS11079</name>
</gene>
<dbReference type="GO" id="GO:0015074">
    <property type="term" value="P:DNA integration"/>
    <property type="evidence" value="ECO:0007669"/>
    <property type="project" value="InterPro"/>
</dbReference>
<dbReference type="CDD" id="cd00303">
    <property type="entry name" value="retropepsin_like"/>
    <property type="match status" value="1"/>
</dbReference>
<keyword evidence="13 14" id="KW-0496">Mitochondrion</keyword>
<feature type="compositionally biased region" description="Basic and acidic residues" evidence="15">
    <location>
        <begin position="539"/>
        <end position="551"/>
    </location>
</feature>
<evidence type="ECO:0000256" key="8">
    <source>
        <dbReference type="ARBA" id="ARBA00022759"/>
    </source>
</evidence>
<keyword evidence="11" id="KW-0809">Transit peptide</keyword>
<dbReference type="SUPFAM" id="SSF50630">
    <property type="entry name" value="Acid proteases"/>
    <property type="match status" value="1"/>
</dbReference>
<dbReference type="OrthoDB" id="425619at2759"/>
<feature type="region of interest" description="Disordered" evidence="15">
    <location>
        <begin position="482"/>
        <end position="666"/>
    </location>
</feature>
<evidence type="ECO:0000256" key="7">
    <source>
        <dbReference type="ARBA" id="ARBA00022722"/>
    </source>
</evidence>
<evidence type="ECO:0000256" key="9">
    <source>
        <dbReference type="ARBA" id="ARBA00022801"/>
    </source>
</evidence>
<evidence type="ECO:0000256" key="3">
    <source>
        <dbReference type="ARBA" id="ARBA00010766"/>
    </source>
</evidence>
<dbReference type="GO" id="GO:0042575">
    <property type="term" value="C:DNA polymerase complex"/>
    <property type="evidence" value="ECO:0007669"/>
    <property type="project" value="UniProtKB-ARBA"/>
</dbReference>
<keyword evidence="8" id="KW-0255">Endonuclease</keyword>
<dbReference type="InterPro" id="IPR021109">
    <property type="entry name" value="Peptidase_aspartic_dom_sf"/>
</dbReference>
<dbReference type="InterPro" id="IPR048674">
    <property type="entry name" value="COQ9_HTH"/>
</dbReference>
<keyword evidence="18" id="KW-1185">Reference proteome</keyword>
<dbReference type="Gene3D" id="3.30.420.10">
    <property type="entry name" value="Ribonuclease H-like superfamily/Ribonuclease H"/>
    <property type="match status" value="1"/>
</dbReference>
<keyword evidence="10" id="KW-0695">RNA-directed DNA polymerase</keyword>